<proteinExistence type="predicted"/>
<comment type="caution">
    <text evidence="2">The sequence shown here is derived from an EMBL/GenBank/DDBJ whole genome shotgun (WGS) entry which is preliminary data.</text>
</comment>
<gene>
    <name evidence="2" type="ORF">Daesc_009379</name>
</gene>
<reference evidence="2 3" key="1">
    <citation type="journal article" date="2024" name="Front Chem Biol">
        <title>Unveiling the potential of Daldinia eschscholtzii MFLUCC 19-0629 through bioactivity and bioinformatics studies for enhanced sustainable agriculture production.</title>
        <authorList>
            <person name="Brooks S."/>
            <person name="Weaver J.A."/>
            <person name="Klomchit A."/>
            <person name="Alharthi S.A."/>
            <person name="Onlamun T."/>
            <person name="Nurani R."/>
            <person name="Vong T.K."/>
            <person name="Alberti F."/>
            <person name="Greco C."/>
        </authorList>
    </citation>
    <scope>NUCLEOTIDE SEQUENCE [LARGE SCALE GENOMIC DNA]</scope>
    <source>
        <strain evidence="2">MFLUCC 19-0629</strain>
    </source>
</reference>
<name>A0AAX6MA17_9PEZI</name>
<evidence type="ECO:0000256" key="1">
    <source>
        <dbReference type="SAM" id="MobiDB-lite"/>
    </source>
</evidence>
<dbReference type="EMBL" id="JBANMG010000009">
    <property type="protein sequence ID" value="KAK6949304.1"/>
    <property type="molecule type" value="Genomic_DNA"/>
</dbReference>
<dbReference type="Proteomes" id="UP001369815">
    <property type="component" value="Unassembled WGS sequence"/>
</dbReference>
<keyword evidence="3" id="KW-1185">Reference proteome</keyword>
<dbReference type="AlphaFoldDB" id="A0AAX6MA17"/>
<sequence length="247" mass="28010">MEGFNENQRESLKCRRVQEWKKIYQILFPDDDEGSIPSQYYASVITIADILEQFDRAYQEEAERQIPGRVRSVLDTPPSRRSSSVEDEILLVVNSIHSTVMDSFRRRMAGLILENSSAAPQEQSEVTTSRVEPNLDNPASFFLEYLNNIDQEYNMSQQLGNDPGFGYSNVQNPTAYIYTGEQDYGINLLQTGNFHETYERLDTPIGTQNGNMSTSAGVRNVLNQINNRDGDSADEWSVVETPPEESS</sequence>
<evidence type="ECO:0000313" key="3">
    <source>
        <dbReference type="Proteomes" id="UP001369815"/>
    </source>
</evidence>
<protein>
    <submittedName>
        <fullName evidence="2">Uncharacterized protein</fullName>
    </submittedName>
</protein>
<accession>A0AAX6MA17</accession>
<organism evidence="2 3">
    <name type="scientific">Daldinia eschscholtzii</name>
    <dbReference type="NCBI Taxonomy" id="292717"/>
    <lineage>
        <taxon>Eukaryota</taxon>
        <taxon>Fungi</taxon>
        <taxon>Dikarya</taxon>
        <taxon>Ascomycota</taxon>
        <taxon>Pezizomycotina</taxon>
        <taxon>Sordariomycetes</taxon>
        <taxon>Xylariomycetidae</taxon>
        <taxon>Xylariales</taxon>
        <taxon>Hypoxylaceae</taxon>
        <taxon>Daldinia</taxon>
    </lineage>
</organism>
<evidence type="ECO:0000313" key="2">
    <source>
        <dbReference type="EMBL" id="KAK6949304.1"/>
    </source>
</evidence>
<feature type="region of interest" description="Disordered" evidence="1">
    <location>
        <begin position="226"/>
        <end position="247"/>
    </location>
</feature>